<protein>
    <submittedName>
        <fullName evidence="1">Uncharacterized protein</fullName>
    </submittedName>
</protein>
<evidence type="ECO:0000313" key="2">
    <source>
        <dbReference type="Proteomes" id="UP000233556"/>
    </source>
</evidence>
<name>A0A2I0UIW7_LIMLA</name>
<proteinExistence type="predicted"/>
<organism evidence="1 2">
    <name type="scientific">Limosa lapponica baueri</name>
    <dbReference type="NCBI Taxonomy" id="1758121"/>
    <lineage>
        <taxon>Eukaryota</taxon>
        <taxon>Metazoa</taxon>
        <taxon>Chordata</taxon>
        <taxon>Craniata</taxon>
        <taxon>Vertebrata</taxon>
        <taxon>Euteleostomi</taxon>
        <taxon>Archelosauria</taxon>
        <taxon>Archosauria</taxon>
        <taxon>Dinosauria</taxon>
        <taxon>Saurischia</taxon>
        <taxon>Theropoda</taxon>
        <taxon>Coelurosauria</taxon>
        <taxon>Aves</taxon>
        <taxon>Neognathae</taxon>
        <taxon>Neoaves</taxon>
        <taxon>Charadriiformes</taxon>
        <taxon>Scolopacidae</taxon>
        <taxon>Limosa</taxon>
    </lineage>
</organism>
<keyword evidence="2" id="KW-1185">Reference proteome</keyword>
<dbReference type="AlphaFoldDB" id="A0A2I0UIW7"/>
<accession>A0A2I0UIW7</accession>
<gene>
    <name evidence="1" type="ORF">llap_3694</name>
</gene>
<dbReference type="EMBL" id="KZ505732">
    <property type="protein sequence ID" value="PKU45993.1"/>
    <property type="molecule type" value="Genomic_DNA"/>
</dbReference>
<dbReference type="Proteomes" id="UP000233556">
    <property type="component" value="Unassembled WGS sequence"/>
</dbReference>
<dbReference type="OrthoDB" id="10648028at2759"/>
<evidence type="ECO:0000313" key="1">
    <source>
        <dbReference type="EMBL" id="PKU45993.1"/>
    </source>
</evidence>
<reference evidence="2" key="2">
    <citation type="submission" date="2017-12" db="EMBL/GenBank/DDBJ databases">
        <title>Genome sequence of the Bar-tailed Godwit (Limosa lapponica baueri).</title>
        <authorList>
            <person name="Lima N.C.B."/>
            <person name="Parody-Merino A.M."/>
            <person name="Battley P.F."/>
            <person name="Fidler A.E."/>
            <person name="Prosdocimi F."/>
        </authorList>
    </citation>
    <scope>NUCLEOTIDE SEQUENCE [LARGE SCALE GENOMIC DNA]</scope>
</reference>
<sequence length="197" mass="21840">MTTVEQISTLQPKKDPMLVDVPSKKLQPAENPYWSSLLAGTAACGEEPMKEQVFLQDMLEVDTKRMCSQTFSGPESENIKGNGVVGYFLVNSDLPYKEEAAVLFCQEHGRMSQASVVLLATCGVDLDDQLLPSADIYCLQTREKAGWTTDETQTRCLIPEVAAVAYLRAEEIAKLEVYLQLATRNMTPNTRTGLRTI</sequence>
<reference evidence="2" key="1">
    <citation type="submission" date="2017-11" db="EMBL/GenBank/DDBJ databases">
        <authorList>
            <person name="Lima N.C."/>
            <person name="Parody-Merino A.M."/>
            <person name="Battley P.F."/>
            <person name="Fidler A.E."/>
            <person name="Prosdocimi F."/>
        </authorList>
    </citation>
    <scope>NUCLEOTIDE SEQUENCE [LARGE SCALE GENOMIC DNA]</scope>
</reference>